<evidence type="ECO:0000259" key="2">
    <source>
        <dbReference type="Pfam" id="PF01323"/>
    </source>
</evidence>
<accession>A0ABX2ESY5</accession>
<dbReference type="Pfam" id="PF01323">
    <property type="entry name" value="DSBA"/>
    <property type="match status" value="1"/>
</dbReference>
<evidence type="ECO:0000313" key="4">
    <source>
        <dbReference type="Proteomes" id="UP000737171"/>
    </source>
</evidence>
<dbReference type="Gene3D" id="3.40.30.10">
    <property type="entry name" value="Glutaredoxin"/>
    <property type="match status" value="1"/>
</dbReference>
<dbReference type="Proteomes" id="UP000737171">
    <property type="component" value="Unassembled WGS sequence"/>
</dbReference>
<dbReference type="InterPro" id="IPR044087">
    <property type="entry name" value="NahD-like"/>
</dbReference>
<dbReference type="InterPro" id="IPR051924">
    <property type="entry name" value="GST_Kappa/NadH"/>
</dbReference>
<dbReference type="GO" id="GO:0016853">
    <property type="term" value="F:isomerase activity"/>
    <property type="evidence" value="ECO:0007669"/>
    <property type="project" value="UniProtKB-KW"/>
</dbReference>
<dbReference type="SUPFAM" id="SSF52833">
    <property type="entry name" value="Thioredoxin-like"/>
    <property type="match status" value="1"/>
</dbReference>
<reference evidence="3 4" key="1">
    <citation type="submission" date="2020-05" db="EMBL/GenBank/DDBJ databases">
        <title>Aquincola sp. isolate from soil.</title>
        <authorList>
            <person name="Han J."/>
            <person name="Kim D.-U."/>
        </authorList>
    </citation>
    <scope>NUCLEOTIDE SEQUENCE [LARGE SCALE GENOMIC DNA]</scope>
    <source>
        <strain evidence="3 4">S2</strain>
    </source>
</reference>
<evidence type="ECO:0000256" key="1">
    <source>
        <dbReference type="PIRNR" id="PIRNR006386"/>
    </source>
</evidence>
<protein>
    <recommendedName>
        <fullName evidence="1">2-hydroxychromene-2-carboxylate isomerase</fullName>
        <ecNumber evidence="1">5.99.1.4</ecNumber>
    </recommendedName>
</protein>
<comment type="catalytic activity">
    <reaction evidence="1">
        <text>2-hydroxychromene-2-carboxylate = (3E)-4-(2-hydroxyphenyl)-2-oxobut-3-enoate</text>
        <dbReference type="Rhea" id="RHEA:27401"/>
        <dbReference type="ChEBI" id="CHEBI:59350"/>
        <dbReference type="ChEBI" id="CHEBI:59353"/>
        <dbReference type="EC" id="5.99.1.4"/>
    </reaction>
</comment>
<keyword evidence="4" id="KW-1185">Reference proteome</keyword>
<keyword evidence="1 3" id="KW-0413">Isomerase</keyword>
<evidence type="ECO:0000313" key="3">
    <source>
        <dbReference type="EMBL" id="NRF71654.1"/>
    </source>
</evidence>
<dbReference type="InterPro" id="IPR036249">
    <property type="entry name" value="Thioredoxin-like_sf"/>
</dbReference>
<proteinExistence type="inferred from homology"/>
<dbReference type="CDD" id="cd03022">
    <property type="entry name" value="DsbA_HCCA_Iso"/>
    <property type="match status" value="1"/>
</dbReference>
<dbReference type="EC" id="5.99.1.4" evidence="1"/>
<dbReference type="RefSeq" id="WP_173133308.1">
    <property type="nucleotide sequence ID" value="NZ_JABRWJ010000013.1"/>
</dbReference>
<dbReference type="InterPro" id="IPR001853">
    <property type="entry name" value="DSBA-like_thioredoxin_dom"/>
</dbReference>
<dbReference type="PANTHER" id="PTHR42943">
    <property type="entry name" value="GLUTATHIONE S-TRANSFERASE KAPPA"/>
    <property type="match status" value="1"/>
</dbReference>
<name>A0ABX2ESY5_9BURK</name>
<sequence length="196" mass="21501">MSKTVEFFFDVGSPASYLAWTQLPKICADAGATLVYRPMLLGGVFQATGNASPVTVPAKGRYVNMDYLRYAKRYGVPLVINPYFPIITLHLMRVATGVQLRMPQRLQDFLAAAFKALWIEPLDLNDAQLTSQVLADAGFPPAEVDALVNAPDVKAALRATTEEAVRRGVFGAPTTFVGDEMFFGQDRLDLIKEKLA</sequence>
<feature type="domain" description="DSBA-like thioredoxin" evidence="2">
    <location>
        <begin position="4"/>
        <end position="195"/>
    </location>
</feature>
<dbReference type="InterPro" id="IPR014440">
    <property type="entry name" value="HCCAis_GSTk"/>
</dbReference>
<dbReference type="PIRSF" id="PIRSF006386">
    <property type="entry name" value="HCCAis_GSTk"/>
    <property type="match status" value="1"/>
</dbReference>
<comment type="caution">
    <text evidence="3">The sequence shown here is derived from an EMBL/GenBank/DDBJ whole genome shotgun (WGS) entry which is preliminary data.</text>
</comment>
<comment type="similarity">
    <text evidence="1">Belongs to the GST superfamily. NadH family.</text>
</comment>
<dbReference type="PANTHER" id="PTHR42943:SF2">
    <property type="entry name" value="GLUTATHIONE S-TRANSFERASE KAPPA 1"/>
    <property type="match status" value="1"/>
</dbReference>
<dbReference type="EMBL" id="JABRWJ010000013">
    <property type="protein sequence ID" value="NRF71654.1"/>
    <property type="molecule type" value="Genomic_DNA"/>
</dbReference>
<gene>
    <name evidence="3" type="ORF">HLB44_32165</name>
</gene>
<organism evidence="3 4">
    <name type="scientific">Pseudaquabacterium terrae</name>
    <dbReference type="NCBI Taxonomy" id="2732868"/>
    <lineage>
        <taxon>Bacteria</taxon>
        <taxon>Pseudomonadati</taxon>
        <taxon>Pseudomonadota</taxon>
        <taxon>Betaproteobacteria</taxon>
        <taxon>Burkholderiales</taxon>
        <taxon>Sphaerotilaceae</taxon>
        <taxon>Pseudaquabacterium</taxon>
    </lineage>
</organism>